<feature type="region of interest" description="Disordered" evidence="4">
    <location>
        <begin position="122"/>
        <end position="160"/>
    </location>
</feature>
<dbReference type="SUPFAM" id="SSF48403">
    <property type="entry name" value="Ankyrin repeat"/>
    <property type="match status" value="1"/>
</dbReference>
<accession>A0A3N4JJC5</accession>
<keyword evidence="7" id="KW-1185">Reference proteome</keyword>
<dbReference type="SMART" id="SM00248">
    <property type="entry name" value="ANK"/>
    <property type="match status" value="2"/>
</dbReference>
<dbReference type="EMBL" id="ML120396">
    <property type="protein sequence ID" value="RPA98365.1"/>
    <property type="molecule type" value="Genomic_DNA"/>
</dbReference>
<protein>
    <submittedName>
        <fullName evidence="6">Ankyrin</fullName>
    </submittedName>
</protein>
<evidence type="ECO:0000313" key="6">
    <source>
        <dbReference type="EMBL" id="RPA98365.1"/>
    </source>
</evidence>
<proteinExistence type="predicted"/>
<evidence type="ECO:0000256" key="4">
    <source>
        <dbReference type="SAM" id="MobiDB-lite"/>
    </source>
</evidence>
<gene>
    <name evidence="6" type="ORF">L873DRAFT_1687846</name>
</gene>
<dbReference type="PROSITE" id="PS50297">
    <property type="entry name" value="ANK_REP_REGION"/>
    <property type="match status" value="1"/>
</dbReference>
<name>A0A3N4JJC5_9PEZI</name>
<feature type="region of interest" description="Disordered" evidence="4">
    <location>
        <begin position="178"/>
        <end position="209"/>
    </location>
</feature>
<organism evidence="6 7">
    <name type="scientific">Choiromyces venosus 120613-1</name>
    <dbReference type="NCBI Taxonomy" id="1336337"/>
    <lineage>
        <taxon>Eukaryota</taxon>
        <taxon>Fungi</taxon>
        <taxon>Dikarya</taxon>
        <taxon>Ascomycota</taxon>
        <taxon>Pezizomycotina</taxon>
        <taxon>Pezizomycetes</taxon>
        <taxon>Pezizales</taxon>
        <taxon>Tuberaceae</taxon>
        <taxon>Choiromyces</taxon>
    </lineage>
</organism>
<reference evidence="6 7" key="1">
    <citation type="journal article" date="2018" name="Nat. Ecol. Evol.">
        <title>Pezizomycetes genomes reveal the molecular basis of ectomycorrhizal truffle lifestyle.</title>
        <authorList>
            <person name="Murat C."/>
            <person name="Payen T."/>
            <person name="Noel B."/>
            <person name="Kuo A."/>
            <person name="Morin E."/>
            <person name="Chen J."/>
            <person name="Kohler A."/>
            <person name="Krizsan K."/>
            <person name="Balestrini R."/>
            <person name="Da Silva C."/>
            <person name="Montanini B."/>
            <person name="Hainaut M."/>
            <person name="Levati E."/>
            <person name="Barry K.W."/>
            <person name="Belfiori B."/>
            <person name="Cichocki N."/>
            <person name="Clum A."/>
            <person name="Dockter R.B."/>
            <person name="Fauchery L."/>
            <person name="Guy J."/>
            <person name="Iotti M."/>
            <person name="Le Tacon F."/>
            <person name="Lindquist E.A."/>
            <person name="Lipzen A."/>
            <person name="Malagnac F."/>
            <person name="Mello A."/>
            <person name="Molinier V."/>
            <person name="Miyauchi S."/>
            <person name="Poulain J."/>
            <person name="Riccioni C."/>
            <person name="Rubini A."/>
            <person name="Sitrit Y."/>
            <person name="Splivallo R."/>
            <person name="Traeger S."/>
            <person name="Wang M."/>
            <person name="Zifcakova L."/>
            <person name="Wipf D."/>
            <person name="Zambonelli A."/>
            <person name="Paolocci F."/>
            <person name="Nowrousian M."/>
            <person name="Ottonello S."/>
            <person name="Baldrian P."/>
            <person name="Spatafora J.W."/>
            <person name="Henrissat B."/>
            <person name="Nagy L.G."/>
            <person name="Aury J.M."/>
            <person name="Wincker P."/>
            <person name="Grigoriev I.V."/>
            <person name="Bonfante P."/>
            <person name="Martin F.M."/>
        </authorList>
    </citation>
    <scope>NUCLEOTIDE SEQUENCE [LARGE SCALE GENOMIC DNA]</scope>
    <source>
        <strain evidence="6 7">120613-1</strain>
    </source>
</reference>
<feature type="non-terminal residue" evidence="6">
    <location>
        <position position="1"/>
    </location>
</feature>
<evidence type="ECO:0000256" key="3">
    <source>
        <dbReference type="PROSITE-ProRule" id="PRU00023"/>
    </source>
</evidence>
<dbReference type="InterPro" id="IPR002110">
    <property type="entry name" value="Ankyrin_rpt"/>
</dbReference>
<feature type="repeat" description="ANK" evidence="3">
    <location>
        <begin position="22"/>
        <end position="55"/>
    </location>
</feature>
<keyword evidence="5" id="KW-0812">Transmembrane</keyword>
<dbReference type="Gene3D" id="1.25.40.20">
    <property type="entry name" value="Ankyrin repeat-containing domain"/>
    <property type="match status" value="1"/>
</dbReference>
<dbReference type="PANTHER" id="PTHR24198:SF165">
    <property type="entry name" value="ANKYRIN REPEAT-CONTAINING PROTEIN-RELATED"/>
    <property type="match status" value="1"/>
</dbReference>
<evidence type="ECO:0000313" key="7">
    <source>
        <dbReference type="Proteomes" id="UP000276215"/>
    </source>
</evidence>
<evidence type="ECO:0000256" key="2">
    <source>
        <dbReference type="ARBA" id="ARBA00023043"/>
    </source>
</evidence>
<sequence>HDSVVKTLLAREDVNPTTPDKYGQTPLFSAAKNGHGSVVKTLLAREDVNPNTLDTQYGGHAKVVKIFLERENVRIDSPDNKNKTPLSMALSKGHDEIATMLQEAINCSTARTDFEGQAAISQSVEGGEECGSEKQSGSGDLGPDIVYPHAQQAPSSTGLDEREQILDCQNYDPSCRESPLTSTKHFSPPSPSPELPLHVSPITTDTQPHNSRSALPIAIDRYLIVSSFICLLAFLIYTFPSLLSSISFFNK</sequence>
<dbReference type="PANTHER" id="PTHR24198">
    <property type="entry name" value="ANKYRIN REPEAT AND PROTEIN KINASE DOMAIN-CONTAINING PROTEIN"/>
    <property type="match status" value="1"/>
</dbReference>
<evidence type="ECO:0000256" key="5">
    <source>
        <dbReference type="SAM" id="Phobius"/>
    </source>
</evidence>
<dbReference type="Pfam" id="PF12796">
    <property type="entry name" value="Ank_2"/>
    <property type="match status" value="1"/>
</dbReference>
<keyword evidence="5" id="KW-0472">Membrane</keyword>
<keyword evidence="2 3" id="KW-0040">ANK repeat</keyword>
<dbReference type="InterPro" id="IPR036770">
    <property type="entry name" value="Ankyrin_rpt-contain_sf"/>
</dbReference>
<evidence type="ECO:0000256" key="1">
    <source>
        <dbReference type="ARBA" id="ARBA00022737"/>
    </source>
</evidence>
<keyword evidence="1" id="KW-0677">Repeat</keyword>
<dbReference type="AlphaFoldDB" id="A0A3N4JJC5"/>
<feature type="transmembrane region" description="Helical" evidence="5">
    <location>
        <begin position="222"/>
        <end position="249"/>
    </location>
</feature>
<dbReference type="PROSITE" id="PS50088">
    <property type="entry name" value="ANK_REPEAT"/>
    <property type="match status" value="1"/>
</dbReference>
<dbReference type="STRING" id="1336337.A0A3N4JJC5"/>
<keyword evidence="5" id="KW-1133">Transmembrane helix</keyword>
<dbReference type="Proteomes" id="UP000276215">
    <property type="component" value="Unassembled WGS sequence"/>
</dbReference>
<dbReference type="OrthoDB" id="341259at2759"/>